<reference evidence="1 2" key="1">
    <citation type="submission" date="2017-05" db="EMBL/GenBank/DDBJ databases">
        <authorList>
            <person name="Varghese N."/>
            <person name="Submissions S."/>
        </authorList>
    </citation>
    <scope>NUCLEOTIDE SEQUENCE [LARGE SCALE GENOMIC DNA]</scope>
    <source>
        <strain evidence="1 2">DSM 15360</strain>
    </source>
</reference>
<comment type="caution">
    <text evidence="1">The sequence shown here is derived from an EMBL/GenBank/DDBJ whole genome shotgun (WGS) entry which is preliminary data.</text>
</comment>
<gene>
    <name evidence="1" type="ORF">SAMN06265367_103103</name>
</gene>
<organism evidence="1 2">
    <name type="scientific">Algoriphagus winogradskyi</name>
    <dbReference type="NCBI Taxonomy" id="237017"/>
    <lineage>
        <taxon>Bacteria</taxon>
        <taxon>Pseudomonadati</taxon>
        <taxon>Bacteroidota</taxon>
        <taxon>Cytophagia</taxon>
        <taxon>Cytophagales</taxon>
        <taxon>Cyclobacteriaceae</taxon>
        <taxon>Algoriphagus</taxon>
    </lineage>
</organism>
<evidence type="ECO:0000313" key="2">
    <source>
        <dbReference type="Proteomes" id="UP001157915"/>
    </source>
</evidence>
<evidence type="ECO:0008006" key="3">
    <source>
        <dbReference type="Google" id="ProtNLM"/>
    </source>
</evidence>
<keyword evidence="2" id="KW-1185">Reference proteome</keyword>
<name>A0ABY1NYG7_9BACT</name>
<protein>
    <recommendedName>
        <fullName evidence="3">Transposase</fullName>
    </recommendedName>
</protein>
<sequence>MLNKILRAFTGYKIKNIAVDGFEIKISYVGKFPTTSPLAFLKELKEKISFTPRVNVDSFDFKAHWETRLAKVKHVLPSCSAKFQIDGSTYKISRYVSKEGKTPVSIYEYSENDHTFAFFSRLYDHGIFFYEIKTNLISSMEIRKSKEDSNRYFISNDHYSVILDVFGHSQVFIWNDQEAVNRCLNRVAP</sequence>
<dbReference type="RefSeq" id="WP_283412637.1">
    <property type="nucleotide sequence ID" value="NZ_FXUA01000003.1"/>
</dbReference>
<evidence type="ECO:0000313" key="1">
    <source>
        <dbReference type="EMBL" id="SMP20208.1"/>
    </source>
</evidence>
<dbReference type="EMBL" id="FXUA01000003">
    <property type="protein sequence ID" value="SMP20208.1"/>
    <property type="molecule type" value="Genomic_DNA"/>
</dbReference>
<proteinExistence type="predicted"/>
<accession>A0ABY1NYG7</accession>
<dbReference type="Proteomes" id="UP001157915">
    <property type="component" value="Unassembled WGS sequence"/>
</dbReference>